<name>G3IYI8_METTV</name>
<dbReference type="RefSeq" id="WP_006893718.1">
    <property type="nucleotide sequence ID" value="NZ_JH109153.1"/>
</dbReference>
<dbReference type="Gene3D" id="2.60.120.260">
    <property type="entry name" value="Galactose-binding domain-like"/>
    <property type="match status" value="1"/>
</dbReference>
<dbReference type="Proteomes" id="UP000004664">
    <property type="component" value="Unassembled WGS sequence"/>
</dbReference>
<dbReference type="PANTHER" id="PTHR41775:SF1">
    <property type="entry name" value="PEPTIDASE M6-LIKE DOMAIN-CONTAINING PROTEIN"/>
    <property type="match status" value="1"/>
</dbReference>
<keyword evidence="3" id="KW-1185">Reference proteome</keyword>
<accession>G3IYI8</accession>
<keyword evidence="1" id="KW-0732">Signal</keyword>
<sequence length="570" mass="63185">MLKILKIHLFVPTFVLLLSGMLVSAFAQSNTNFGSPGTSYTIEEKKTDLQKKADVSEHANKPHMNKGMKPMKIVNRKGLAVIADFADTKLEDWQGSGIKDISDLSDQLHKMEVHWAWLSRGQEMFKWDIIRVTLPVNLKADAYPSWGNYRNAVADLVKQQIDVTKYDKNHDGIVDTVWVITSTSGKYYDYMVGGTAFNNGVNIFVDGQDSLSVISGATGNFNHEVGHTIGLQDMYGPYGTLSYLTLMADSWPVPPQDFTAYERSVLDWVKPKEIRQTTKKIHLSSANKNREVVRVSTLRDNEYFLIEYRHRPDSGFGSIAPPYNGLAVYHVLESSSQSINPPLVKLEAADGYIAPDSSPELTDFLYPENFNMQRPFVVHSYYGGRKIFEIDNLYWVGDEDLVFDIALSPLDITQNNLLANPSFEQGGNLTPDFWQRDAFESSAALVWDVTVAKDGKHSASISASSPNDARWIQTVSNLTPGKSHEFCGWIRGSNIITGPLAGVGANVSVMGGFTSSGSLSGSFDWTKACVTFMPENTSTTLACRLGFYGSTVTGQIWCDAMSLEVLESAF</sequence>
<dbReference type="eggNOG" id="COG4412">
    <property type="taxonomic scope" value="Bacteria"/>
</dbReference>
<dbReference type="EMBL" id="JH109153">
    <property type="protein sequence ID" value="EGW21210.1"/>
    <property type="molecule type" value="Genomic_DNA"/>
</dbReference>
<dbReference type="PANTHER" id="PTHR41775">
    <property type="entry name" value="SECRETED PROTEIN-RELATED"/>
    <property type="match status" value="1"/>
</dbReference>
<proteinExistence type="predicted"/>
<evidence type="ECO:0000256" key="1">
    <source>
        <dbReference type="SAM" id="SignalP"/>
    </source>
</evidence>
<evidence type="ECO:0000313" key="3">
    <source>
        <dbReference type="Proteomes" id="UP000004664"/>
    </source>
</evidence>
<protein>
    <submittedName>
        <fullName evidence="2">Uncharacterized protein</fullName>
    </submittedName>
</protein>
<dbReference type="HOGENOM" id="CLU_478035_0_0_6"/>
<reference evidence="2 3" key="1">
    <citation type="submission" date="2011-06" db="EMBL/GenBank/DDBJ databases">
        <title>Genomic sequence of Methylobacter tundripaludum SV96.</title>
        <authorList>
            <consortium name="US DOE Joint Genome Institute"/>
            <person name="Lucas S."/>
            <person name="Han J."/>
            <person name="Lapidus A."/>
            <person name="Cheng J.-F."/>
            <person name="Goodwin L."/>
            <person name="Pitluck S."/>
            <person name="Held B."/>
            <person name="Detter J.C."/>
            <person name="Han C."/>
            <person name="Tapia R."/>
            <person name="Land M."/>
            <person name="Hauser L."/>
            <person name="Kyrpides N."/>
            <person name="Ivanova N."/>
            <person name="Ovchinnikova G."/>
            <person name="Pagani I."/>
            <person name="Klotz M.G."/>
            <person name="Dispirito A.A."/>
            <person name="Murrell J.C."/>
            <person name="Dunfield P."/>
            <person name="Kalyuzhnaya M.G."/>
            <person name="Svenning M."/>
            <person name="Trotsenko Y.A."/>
            <person name="Stein L.Y."/>
            <person name="Woyke T."/>
        </authorList>
    </citation>
    <scope>NUCLEOTIDE SEQUENCE [LARGE SCALE GENOMIC DNA]</scope>
    <source>
        <strain evidence="3">ATCC BAA-1195 / DSM 17260 / SV96</strain>
    </source>
</reference>
<gene>
    <name evidence="2" type="ORF">Mettu_4372</name>
</gene>
<dbReference type="OrthoDB" id="2910336at2"/>
<feature type="signal peptide" evidence="1">
    <location>
        <begin position="1"/>
        <end position="27"/>
    </location>
</feature>
<feature type="chain" id="PRO_5003445658" evidence="1">
    <location>
        <begin position="28"/>
        <end position="570"/>
    </location>
</feature>
<dbReference type="SUPFAM" id="SSF55486">
    <property type="entry name" value="Metalloproteases ('zincins'), catalytic domain"/>
    <property type="match status" value="1"/>
</dbReference>
<dbReference type="AlphaFoldDB" id="G3IYI8"/>
<dbReference type="STRING" id="697282.Mettu_4372"/>
<evidence type="ECO:0000313" key="2">
    <source>
        <dbReference type="EMBL" id="EGW21210.1"/>
    </source>
</evidence>
<organism evidence="2 3">
    <name type="scientific">Methylobacter tundripaludum (strain ATCC BAA-1195 / DSM 17260 / SV96)</name>
    <dbReference type="NCBI Taxonomy" id="697282"/>
    <lineage>
        <taxon>Bacteria</taxon>
        <taxon>Pseudomonadati</taxon>
        <taxon>Pseudomonadota</taxon>
        <taxon>Gammaproteobacteria</taxon>
        <taxon>Methylococcales</taxon>
        <taxon>Methylococcaceae</taxon>
        <taxon>Methylobacter</taxon>
    </lineage>
</organism>